<reference evidence="1 2" key="2">
    <citation type="journal article" date="2022" name="Mol. Ecol. Resour.">
        <title>The genomes of chicory, endive, great burdock and yacon provide insights into Asteraceae paleo-polyploidization history and plant inulin production.</title>
        <authorList>
            <person name="Fan W."/>
            <person name="Wang S."/>
            <person name="Wang H."/>
            <person name="Wang A."/>
            <person name="Jiang F."/>
            <person name="Liu H."/>
            <person name="Zhao H."/>
            <person name="Xu D."/>
            <person name="Zhang Y."/>
        </authorList>
    </citation>
    <scope>NUCLEOTIDE SEQUENCE [LARGE SCALE GENOMIC DNA]</scope>
    <source>
        <strain evidence="2">cv. Yunnan</strain>
        <tissue evidence="1">Leaves</tissue>
    </source>
</reference>
<proteinExistence type="predicted"/>
<protein>
    <submittedName>
        <fullName evidence="1">Uncharacterized protein</fullName>
    </submittedName>
</protein>
<dbReference type="Proteomes" id="UP001056120">
    <property type="component" value="Linkage Group LG25"/>
</dbReference>
<sequence length="123" mass="14280">MNFGTFIINQGSHHQGKKSLAIKGPSNKYKFNERGIKMLHFKHGGINSIIKVSDFKDMPKRELRVASNHILSLFQDDYLEMVARKFGQIGEYADNTWLKIRFGYQHLMRRNHFWSCGKGTCST</sequence>
<dbReference type="EMBL" id="CM042042">
    <property type="protein sequence ID" value="KAI3704564.1"/>
    <property type="molecule type" value="Genomic_DNA"/>
</dbReference>
<evidence type="ECO:0000313" key="1">
    <source>
        <dbReference type="EMBL" id="KAI3704564.1"/>
    </source>
</evidence>
<reference evidence="2" key="1">
    <citation type="journal article" date="2022" name="Mol. Ecol. Resour.">
        <title>The genomes of chicory, endive, great burdock and yacon provide insights into Asteraceae palaeo-polyploidization history and plant inulin production.</title>
        <authorList>
            <person name="Fan W."/>
            <person name="Wang S."/>
            <person name="Wang H."/>
            <person name="Wang A."/>
            <person name="Jiang F."/>
            <person name="Liu H."/>
            <person name="Zhao H."/>
            <person name="Xu D."/>
            <person name="Zhang Y."/>
        </authorList>
    </citation>
    <scope>NUCLEOTIDE SEQUENCE [LARGE SCALE GENOMIC DNA]</scope>
    <source>
        <strain evidence="2">cv. Yunnan</strain>
    </source>
</reference>
<organism evidence="1 2">
    <name type="scientific">Smallanthus sonchifolius</name>
    <dbReference type="NCBI Taxonomy" id="185202"/>
    <lineage>
        <taxon>Eukaryota</taxon>
        <taxon>Viridiplantae</taxon>
        <taxon>Streptophyta</taxon>
        <taxon>Embryophyta</taxon>
        <taxon>Tracheophyta</taxon>
        <taxon>Spermatophyta</taxon>
        <taxon>Magnoliopsida</taxon>
        <taxon>eudicotyledons</taxon>
        <taxon>Gunneridae</taxon>
        <taxon>Pentapetalae</taxon>
        <taxon>asterids</taxon>
        <taxon>campanulids</taxon>
        <taxon>Asterales</taxon>
        <taxon>Asteraceae</taxon>
        <taxon>Asteroideae</taxon>
        <taxon>Heliantheae alliance</taxon>
        <taxon>Millerieae</taxon>
        <taxon>Smallanthus</taxon>
    </lineage>
</organism>
<accession>A0ACB9A2Y3</accession>
<comment type="caution">
    <text evidence="1">The sequence shown here is derived from an EMBL/GenBank/DDBJ whole genome shotgun (WGS) entry which is preliminary data.</text>
</comment>
<evidence type="ECO:0000313" key="2">
    <source>
        <dbReference type="Proteomes" id="UP001056120"/>
    </source>
</evidence>
<gene>
    <name evidence="1" type="ORF">L1987_74788</name>
</gene>
<keyword evidence="2" id="KW-1185">Reference proteome</keyword>
<name>A0ACB9A2Y3_9ASTR</name>